<organism evidence="4 5">
    <name type="scientific">Chrysochromulina tobinii</name>
    <dbReference type="NCBI Taxonomy" id="1460289"/>
    <lineage>
        <taxon>Eukaryota</taxon>
        <taxon>Haptista</taxon>
        <taxon>Haptophyta</taxon>
        <taxon>Prymnesiophyceae</taxon>
        <taxon>Prymnesiales</taxon>
        <taxon>Chrysochromulinaceae</taxon>
        <taxon>Chrysochromulina</taxon>
    </lineage>
</organism>
<reference evidence="5" key="1">
    <citation type="journal article" date="2015" name="PLoS Genet.">
        <title>Genome Sequence and Transcriptome Analyses of Chrysochromulina tobin: Metabolic Tools for Enhanced Algal Fitness in the Prominent Order Prymnesiales (Haptophyceae).</title>
        <authorList>
            <person name="Hovde B.T."/>
            <person name="Deodato C.R."/>
            <person name="Hunsperger H.M."/>
            <person name="Ryken S.A."/>
            <person name="Yost W."/>
            <person name="Jha R.K."/>
            <person name="Patterson J."/>
            <person name="Monnat R.J. Jr."/>
            <person name="Barlow S.B."/>
            <person name="Starkenburg S.R."/>
            <person name="Cattolico R.A."/>
        </authorList>
    </citation>
    <scope>NUCLEOTIDE SEQUENCE</scope>
    <source>
        <strain evidence="5">CCMP291</strain>
    </source>
</reference>
<feature type="domain" description="TRASH" evidence="3">
    <location>
        <begin position="6"/>
        <end position="44"/>
    </location>
</feature>
<dbReference type="GO" id="GO:0003735">
    <property type="term" value="F:structural constituent of ribosome"/>
    <property type="evidence" value="ECO:0007669"/>
    <property type="project" value="InterPro"/>
</dbReference>
<dbReference type="InterPro" id="IPR038630">
    <property type="entry name" value="L24e/L24_sf"/>
</dbReference>
<dbReference type="SMART" id="SM00746">
    <property type="entry name" value="TRASH"/>
    <property type="match status" value="1"/>
</dbReference>
<evidence type="ECO:0000313" key="4">
    <source>
        <dbReference type="EMBL" id="KOO28840.1"/>
    </source>
</evidence>
<dbReference type="CDD" id="cd00472">
    <property type="entry name" value="Ribosomal_L24e_L24"/>
    <property type="match status" value="1"/>
</dbReference>
<comment type="caution">
    <text evidence="4">The sequence shown here is derived from an EMBL/GenBank/DDBJ whole genome shotgun (WGS) entry which is preliminary data.</text>
</comment>
<dbReference type="SUPFAM" id="SSF57716">
    <property type="entry name" value="Glucocorticoid receptor-like (DNA-binding domain)"/>
    <property type="match status" value="1"/>
</dbReference>
<dbReference type="EMBL" id="JWZX01002505">
    <property type="protein sequence ID" value="KOO28840.1"/>
    <property type="molecule type" value="Genomic_DNA"/>
</dbReference>
<dbReference type="InterPro" id="IPR011017">
    <property type="entry name" value="TRASH_dom"/>
</dbReference>
<dbReference type="FunFam" id="2.30.170.20:FF:000001">
    <property type="entry name" value="probable ribosome biogenesis protein RLP24"/>
    <property type="match status" value="1"/>
</dbReference>
<dbReference type="Pfam" id="PF01246">
    <property type="entry name" value="Ribosomal_L24e"/>
    <property type="match status" value="1"/>
</dbReference>
<keyword evidence="2" id="KW-0690">Ribosome biogenesis</keyword>
<name>A0A0M0JQS8_9EUKA</name>
<comment type="similarity">
    <text evidence="1">Belongs to the eukaryotic ribosomal protein eL24 family.</text>
</comment>
<evidence type="ECO:0000313" key="5">
    <source>
        <dbReference type="Proteomes" id="UP000037460"/>
    </source>
</evidence>
<dbReference type="Gene3D" id="2.30.170.20">
    <property type="entry name" value="Ribosomal protein L24e"/>
    <property type="match status" value="1"/>
</dbReference>
<dbReference type="GO" id="GO:0005730">
    <property type="term" value="C:nucleolus"/>
    <property type="evidence" value="ECO:0007669"/>
    <property type="project" value="TreeGrafter"/>
</dbReference>
<sequence length="159" mass="18852">MRIETCYVCSGPRYPGKGITFVRNDAKVFHFCRSKCHRAFKAKLNPRKLRWTKAFRKAAGKEMSVDSTFDFERLRQRPVRYDRELMKKTVRAMERVQQIKEAREKRFWEKRMAPNAEVEKERDLKEVTQGLDLIVSPLAQQELQKVTRKAKTKVAEKAM</sequence>
<evidence type="ECO:0000259" key="3">
    <source>
        <dbReference type="SMART" id="SM00746"/>
    </source>
</evidence>
<keyword evidence="5" id="KW-1185">Reference proteome</keyword>
<protein>
    <submittedName>
        <fullName evidence="4">Putative ribosome biogenesis protein rlp24</fullName>
    </submittedName>
</protein>
<dbReference type="InterPro" id="IPR056366">
    <property type="entry name" value="Ribosomal_eL24"/>
</dbReference>
<dbReference type="Proteomes" id="UP000037460">
    <property type="component" value="Unassembled WGS sequence"/>
</dbReference>
<accession>A0A0M0JQS8</accession>
<dbReference type="PANTHER" id="PTHR10792:SF8">
    <property type="entry name" value="RIBOSOME BIOGENESIS PROTEIN RLP24-RELATED"/>
    <property type="match status" value="1"/>
</dbReference>
<proteinExistence type="inferred from homology"/>
<evidence type="ECO:0000256" key="1">
    <source>
        <dbReference type="ARBA" id="ARBA00005647"/>
    </source>
</evidence>
<dbReference type="InterPro" id="IPR000988">
    <property type="entry name" value="Ribosomal_eL24-rel_N"/>
</dbReference>
<gene>
    <name evidence="4" type="ORF">Ctob_007172</name>
</gene>
<evidence type="ECO:0000256" key="2">
    <source>
        <dbReference type="ARBA" id="ARBA00022517"/>
    </source>
</evidence>
<dbReference type="GO" id="GO:0042273">
    <property type="term" value="P:ribosomal large subunit biogenesis"/>
    <property type="evidence" value="ECO:0007669"/>
    <property type="project" value="TreeGrafter"/>
</dbReference>
<dbReference type="OrthoDB" id="10262490at2759"/>
<dbReference type="PANTHER" id="PTHR10792">
    <property type="entry name" value="60S RIBOSOMAL PROTEIN L24"/>
    <property type="match status" value="1"/>
</dbReference>
<dbReference type="AlphaFoldDB" id="A0A0M0JQS8"/>